<keyword evidence="1" id="KW-0611">Plant defense</keyword>
<dbReference type="EMBL" id="JAAGAX010000002">
    <property type="protein sequence ID" value="KAF2323130.1"/>
    <property type="molecule type" value="Genomic_DNA"/>
</dbReference>
<evidence type="ECO:0000256" key="2">
    <source>
        <dbReference type="SAM" id="Coils"/>
    </source>
</evidence>
<evidence type="ECO:0000313" key="4">
    <source>
        <dbReference type="EMBL" id="KAF2323130.1"/>
    </source>
</evidence>
<dbReference type="Proteomes" id="UP000467840">
    <property type="component" value="Chromosome 11"/>
</dbReference>
<dbReference type="InterPro" id="IPR027417">
    <property type="entry name" value="P-loop_NTPase"/>
</dbReference>
<dbReference type="GO" id="GO:0043531">
    <property type="term" value="F:ADP binding"/>
    <property type="evidence" value="ECO:0007669"/>
    <property type="project" value="InterPro"/>
</dbReference>
<comment type="caution">
    <text evidence="4">The sequence shown here is derived from an EMBL/GenBank/DDBJ whole genome shotgun (WGS) entry which is preliminary data.</text>
</comment>
<dbReference type="InterPro" id="IPR002182">
    <property type="entry name" value="NB-ARC"/>
</dbReference>
<dbReference type="AlphaFoldDB" id="A0A6A6NBV5"/>
<evidence type="ECO:0000256" key="1">
    <source>
        <dbReference type="ARBA" id="ARBA00022821"/>
    </source>
</evidence>
<feature type="coiled-coil region" evidence="2">
    <location>
        <begin position="1"/>
        <end position="32"/>
    </location>
</feature>
<feature type="domain" description="NB-ARC" evidence="3">
    <location>
        <begin position="100"/>
        <end position="238"/>
    </location>
</feature>
<dbReference type="Gene3D" id="3.40.50.300">
    <property type="entry name" value="P-loop containing nucleotide triphosphate hydrolases"/>
    <property type="match status" value="1"/>
</dbReference>
<name>A0A6A6NBV5_HEVBR</name>
<proteinExistence type="predicted"/>
<dbReference type="PANTHER" id="PTHR33463">
    <property type="entry name" value="NB-ARC DOMAIN-CONTAINING PROTEIN-RELATED"/>
    <property type="match status" value="1"/>
</dbReference>
<keyword evidence="2" id="KW-0175">Coiled coil</keyword>
<dbReference type="SUPFAM" id="SSF52540">
    <property type="entry name" value="P-loop containing nucleoside triphosphate hydrolases"/>
    <property type="match status" value="1"/>
</dbReference>
<protein>
    <recommendedName>
        <fullName evidence="3">NB-ARC domain-containing protein</fullName>
    </recommendedName>
</protein>
<dbReference type="Pfam" id="PF00931">
    <property type="entry name" value="NB-ARC"/>
    <property type="match status" value="1"/>
</dbReference>
<dbReference type="InterPro" id="IPR050905">
    <property type="entry name" value="Plant_NBS-LRR"/>
</dbReference>
<keyword evidence="5" id="KW-1185">Reference proteome</keyword>
<accession>A0A6A6NBV5</accession>
<dbReference type="PANTHER" id="PTHR33463:SF204">
    <property type="entry name" value="NB-ARC DOMAIN-CONTAINING PROTEIN"/>
    <property type="match status" value="1"/>
</dbReference>
<sequence>MENNLDSLKDAVEQLKNKKEDIKLRVKREESSYKECIYKVTDWLYRADCLEAQANKIIAEGEEELQKRRHGCCSSQNLSCEVGNKVCEVLKAVQKSLIEGKSTLLKKVRDELVGTHNSTAVIWVDVSKEACLDTIQNAIRNQLGIPDETWKNTDKGSRAAEISRLLDSRKFILILDDLWDRLDLSNVGVPQSNRSKIVFTTRSEGVCDDMNAQIKLKLKCMSQEEAMRLFWMKVGEETRNSRAQFEYVVETLNKEVCQGLPLALMLLVKYWLG</sequence>
<organism evidence="4 5">
    <name type="scientific">Hevea brasiliensis</name>
    <name type="common">Para rubber tree</name>
    <name type="synonym">Siphonia brasiliensis</name>
    <dbReference type="NCBI Taxonomy" id="3981"/>
    <lineage>
        <taxon>Eukaryota</taxon>
        <taxon>Viridiplantae</taxon>
        <taxon>Streptophyta</taxon>
        <taxon>Embryophyta</taxon>
        <taxon>Tracheophyta</taxon>
        <taxon>Spermatophyta</taxon>
        <taxon>Magnoliopsida</taxon>
        <taxon>eudicotyledons</taxon>
        <taxon>Gunneridae</taxon>
        <taxon>Pentapetalae</taxon>
        <taxon>rosids</taxon>
        <taxon>fabids</taxon>
        <taxon>Malpighiales</taxon>
        <taxon>Euphorbiaceae</taxon>
        <taxon>Crotonoideae</taxon>
        <taxon>Micrandreae</taxon>
        <taxon>Hevea</taxon>
    </lineage>
</organism>
<gene>
    <name evidence="4" type="ORF">GH714_033585</name>
</gene>
<reference evidence="4 5" key="1">
    <citation type="journal article" date="2020" name="Mol. Plant">
        <title>The Chromosome-Based Rubber Tree Genome Provides New Insights into Spurge Genome Evolution and Rubber Biosynthesis.</title>
        <authorList>
            <person name="Liu J."/>
            <person name="Shi C."/>
            <person name="Shi C.C."/>
            <person name="Li W."/>
            <person name="Zhang Q.J."/>
            <person name="Zhang Y."/>
            <person name="Li K."/>
            <person name="Lu H.F."/>
            <person name="Shi C."/>
            <person name="Zhu S.T."/>
            <person name="Xiao Z.Y."/>
            <person name="Nan H."/>
            <person name="Yue Y."/>
            <person name="Zhu X.G."/>
            <person name="Wu Y."/>
            <person name="Hong X.N."/>
            <person name="Fan G.Y."/>
            <person name="Tong Y."/>
            <person name="Zhang D."/>
            <person name="Mao C.L."/>
            <person name="Liu Y.L."/>
            <person name="Hao S.J."/>
            <person name="Liu W.Q."/>
            <person name="Lv M.Q."/>
            <person name="Zhang H.B."/>
            <person name="Liu Y."/>
            <person name="Hu-Tang G.R."/>
            <person name="Wang J.P."/>
            <person name="Wang J.H."/>
            <person name="Sun Y.H."/>
            <person name="Ni S.B."/>
            <person name="Chen W.B."/>
            <person name="Zhang X.C."/>
            <person name="Jiao Y.N."/>
            <person name="Eichler E.E."/>
            <person name="Li G.H."/>
            <person name="Liu X."/>
            <person name="Gao L.Z."/>
        </authorList>
    </citation>
    <scope>NUCLEOTIDE SEQUENCE [LARGE SCALE GENOMIC DNA]</scope>
    <source>
        <strain evidence="5">cv. GT1</strain>
        <tissue evidence="4">Leaf</tissue>
    </source>
</reference>
<evidence type="ECO:0000313" key="5">
    <source>
        <dbReference type="Proteomes" id="UP000467840"/>
    </source>
</evidence>
<evidence type="ECO:0000259" key="3">
    <source>
        <dbReference type="Pfam" id="PF00931"/>
    </source>
</evidence>